<gene>
    <name evidence="3" type="ORF">PIBRA_LOCUS13361</name>
</gene>
<feature type="region of interest" description="Disordered" evidence="1">
    <location>
        <begin position="189"/>
        <end position="219"/>
    </location>
</feature>
<organism evidence="3 4">
    <name type="scientific">Pieris brassicae</name>
    <name type="common">White butterfly</name>
    <name type="synonym">Large white butterfly</name>
    <dbReference type="NCBI Taxonomy" id="7116"/>
    <lineage>
        <taxon>Eukaryota</taxon>
        <taxon>Metazoa</taxon>
        <taxon>Ecdysozoa</taxon>
        <taxon>Arthropoda</taxon>
        <taxon>Hexapoda</taxon>
        <taxon>Insecta</taxon>
        <taxon>Pterygota</taxon>
        <taxon>Neoptera</taxon>
        <taxon>Endopterygota</taxon>
        <taxon>Lepidoptera</taxon>
        <taxon>Glossata</taxon>
        <taxon>Ditrysia</taxon>
        <taxon>Papilionoidea</taxon>
        <taxon>Pieridae</taxon>
        <taxon>Pierinae</taxon>
        <taxon>Pieris</taxon>
    </lineage>
</organism>
<evidence type="ECO:0000256" key="1">
    <source>
        <dbReference type="SAM" id="MobiDB-lite"/>
    </source>
</evidence>
<dbReference type="AlphaFoldDB" id="A0A9P0TY48"/>
<comment type="caution">
    <text evidence="3">The sequence shown here is derived from an EMBL/GenBank/DDBJ whole genome shotgun (WGS) entry which is preliminary data.</text>
</comment>
<accession>A0A9P0TY48</accession>
<keyword evidence="4" id="KW-1185">Reference proteome</keyword>
<sequence length="343" mass="40801">MDNQASTSNSEEEYKGDAFDPIYDIIDYLVRCAKVSFKNSHVNEKDIRSVEKTNYAYTVFIKSPTDFLVQYGKFLCPNHIKYFEDMDMYETDEDFKHCVSHLKFYHSEESRNKRVRNRRYKALQNLQDTTDYFSEKQMMFRNPLLYEQLIGQFLTDEEIQIRDSADNDNLTLLSLILDTVDRNQMRETKNVQMIQEDDETSSSTTQKTSTQSCSQNKKWGDFDIPDTRAEITREVRHQTMIDANERNLLREEFLQEMYSSFIEGRDIDFDYNSVDSNDDYDDLKQISQDAEDKYFDSEMNDSETLEEHMSLVQEYSSKKYYNDHDDPLDVFMKHITNKLNTFS</sequence>
<evidence type="ECO:0000259" key="2">
    <source>
        <dbReference type="Pfam" id="PF09747"/>
    </source>
</evidence>
<dbReference type="Pfam" id="PF09747">
    <property type="entry name" value="CCD97-like_C"/>
    <property type="match status" value="1"/>
</dbReference>
<protein>
    <recommendedName>
        <fullName evidence="2">CCD97-like C-terminal domain-containing protein</fullName>
    </recommendedName>
</protein>
<dbReference type="InterPro" id="IPR018613">
    <property type="entry name" value="Ccdc97-like"/>
</dbReference>
<dbReference type="InterPro" id="IPR040233">
    <property type="entry name" value="CCD97-like_C"/>
</dbReference>
<dbReference type="PANTHER" id="PTHR31840">
    <property type="entry name" value="COILED-COIL DOMAIN-CONTAINING PROTEIN 97"/>
    <property type="match status" value="1"/>
</dbReference>
<evidence type="ECO:0000313" key="3">
    <source>
        <dbReference type="EMBL" id="CAH4037723.1"/>
    </source>
</evidence>
<dbReference type="EMBL" id="CALOZG010000085">
    <property type="protein sequence ID" value="CAH4037723.1"/>
    <property type="molecule type" value="Genomic_DNA"/>
</dbReference>
<dbReference type="Proteomes" id="UP001152562">
    <property type="component" value="Unassembled WGS sequence"/>
</dbReference>
<dbReference type="PANTHER" id="PTHR31840:SF1">
    <property type="entry name" value="COILED-COIL DOMAIN-CONTAINING PROTEIN 97"/>
    <property type="match status" value="1"/>
</dbReference>
<evidence type="ECO:0000313" key="4">
    <source>
        <dbReference type="Proteomes" id="UP001152562"/>
    </source>
</evidence>
<name>A0A9P0TY48_PIEBR</name>
<feature type="domain" description="CCD97-like C-terminal" evidence="2">
    <location>
        <begin position="117"/>
        <end position="298"/>
    </location>
</feature>
<feature type="compositionally biased region" description="Low complexity" evidence="1">
    <location>
        <begin position="201"/>
        <end position="217"/>
    </location>
</feature>
<proteinExistence type="predicted"/>
<reference evidence="3" key="1">
    <citation type="submission" date="2022-05" db="EMBL/GenBank/DDBJ databases">
        <authorList>
            <person name="Okamura Y."/>
        </authorList>
    </citation>
    <scope>NUCLEOTIDE SEQUENCE</scope>
</reference>